<organism evidence="2 3">
    <name type="scientific">Kordiimonas lacus</name>
    <dbReference type="NCBI Taxonomy" id="637679"/>
    <lineage>
        <taxon>Bacteria</taxon>
        <taxon>Pseudomonadati</taxon>
        <taxon>Pseudomonadota</taxon>
        <taxon>Alphaproteobacteria</taxon>
        <taxon>Kordiimonadales</taxon>
        <taxon>Kordiimonadaceae</taxon>
        <taxon>Kordiimonas</taxon>
    </lineage>
</organism>
<dbReference type="Proteomes" id="UP000183685">
    <property type="component" value="Unassembled WGS sequence"/>
</dbReference>
<keyword evidence="3" id="KW-1185">Reference proteome</keyword>
<dbReference type="AlphaFoldDB" id="A0A1G6U0V1"/>
<dbReference type="EMBL" id="FNAK01000001">
    <property type="protein sequence ID" value="SDD34959.1"/>
    <property type="molecule type" value="Genomic_DNA"/>
</dbReference>
<name>A0A1G6U0V1_9PROT</name>
<reference evidence="2 3" key="1">
    <citation type="submission" date="2016-10" db="EMBL/GenBank/DDBJ databases">
        <authorList>
            <person name="de Groot N.N."/>
        </authorList>
    </citation>
    <scope>NUCLEOTIDE SEQUENCE [LARGE SCALE GENOMIC DNA]</scope>
    <source>
        <strain evidence="2 3">CGMCC 1.9109</strain>
    </source>
</reference>
<evidence type="ECO:0000313" key="3">
    <source>
        <dbReference type="Proteomes" id="UP000183685"/>
    </source>
</evidence>
<accession>A0A1G6U0V1</accession>
<dbReference type="OrthoDB" id="9916497at2"/>
<gene>
    <name evidence="2" type="ORF">SAMN04488071_0431</name>
</gene>
<proteinExistence type="predicted"/>
<sequence length="119" mass="12872">MVDINPNASGLQSQLQAQLQNGRGARAAANKLDLTPRPTDVIEERIKARQSEGNRQAPAQQSEKSNRNADLSSTQELEAAQSRVSDIGTSQREAPIGRLSTQASSQRDVPLGQIIDIRV</sequence>
<feature type="compositionally biased region" description="Low complexity" evidence="1">
    <location>
        <begin position="7"/>
        <end position="22"/>
    </location>
</feature>
<protein>
    <submittedName>
        <fullName evidence="2">Uncharacterized protein</fullName>
    </submittedName>
</protein>
<dbReference type="RefSeq" id="WP_068308461.1">
    <property type="nucleotide sequence ID" value="NZ_FNAK01000001.1"/>
</dbReference>
<feature type="region of interest" description="Disordered" evidence="1">
    <location>
        <begin position="1"/>
        <end position="112"/>
    </location>
</feature>
<feature type="compositionally biased region" description="Basic and acidic residues" evidence="1">
    <location>
        <begin position="40"/>
        <end position="52"/>
    </location>
</feature>
<feature type="compositionally biased region" description="Polar residues" evidence="1">
    <location>
        <begin position="53"/>
        <end position="92"/>
    </location>
</feature>
<dbReference type="STRING" id="637679.GCA_001550055_00458"/>
<evidence type="ECO:0000313" key="2">
    <source>
        <dbReference type="EMBL" id="SDD34959.1"/>
    </source>
</evidence>
<evidence type="ECO:0000256" key="1">
    <source>
        <dbReference type="SAM" id="MobiDB-lite"/>
    </source>
</evidence>